<dbReference type="PANTHER" id="PTHR43531">
    <property type="entry name" value="PROTEIN ICFG"/>
    <property type="match status" value="1"/>
</dbReference>
<dbReference type="SUPFAM" id="SSF103190">
    <property type="entry name" value="Sensory domain-like"/>
    <property type="match status" value="1"/>
</dbReference>
<dbReference type="OrthoDB" id="9781638at2"/>
<dbReference type="InterPro" id="IPR051310">
    <property type="entry name" value="MCP_chemotaxis"/>
</dbReference>
<dbReference type="Gene3D" id="6.10.340.10">
    <property type="match status" value="1"/>
</dbReference>
<dbReference type="InterPro" id="IPR004089">
    <property type="entry name" value="MCPsignal_dom"/>
</dbReference>
<dbReference type="GO" id="GO:0004888">
    <property type="term" value="F:transmembrane signaling receptor activity"/>
    <property type="evidence" value="ECO:0007669"/>
    <property type="project" value="TreeGrafter"/>
</dbReference>
<dbReference type="Pfam" id="PF00015">
    <property type="entry name" value="MCPsignal"/>
    <property type="match status" value="1"/>
</dbReference>
<evidence type="ECO:0000313" key="8">
    <source>
        <dbReference type="Proteomes" id="UP000308901"/>
    </source>
</evidence>
<keyword evidence="3" id="KW-0807">Transducer</keyword>
<keyword evidence="8" id="KW-1185">Reference proteome</keyword>
<name>A0A5R8Y4T5_9BACT</name>
<accession>A0A5R8Y4T5</accession>
<dbReference type="Proteomes" id="UP000308901">
    <property type="component" value="Unassembled WGS sequence"/>
</dbReference>
<dbReference type="Gene3D" id="3.30.450.20">
    <property type="entry name" value="PAS domain"/>
    <property type="match status" value="1"/>
</dbReference>
<feature type="transmembrane region" description="Helical" evidence="5">
    <location>
        <begin position="12"/>
        <end position="32"/>
    </location>
</feature>
<organism evidence="7 8">
    <name type="scientific">Arcobacter arenosus</name>
    <dbReference type="NCBI Taxonomy" id="2576037"/>
    <lineage>
        <taxon>Bacteria</taxon>
        <taxon>Pseudomonadati</taxon>
        <taxon>Campylobacterota</taxon>
        <taxon>Epsilonproteobacteria</taxon>
        <taxon>Campylobacterales</taxon>
        <taxon>Arcobacteraceae</taxon>
        <taxon>Arcobacter</taxon>
    </lineage>
</organism>
<evidence type="ECO:0000259" key="6">
    <source>
        <dbReference type="PROSITE" id="PS50111"/>
    </source>
</evidence>
<dbReference type="EMBL" id="VANU01000001">
    <property type="protein sequence ID" value="TLP41144.1"/>
    <property type="molecule type" value="Genomic_DNA"/>
</dbReference>
<comment type="similarity">
    <text evidence="2">Belongs to the methyl-accepting chemotaxis (MCP) protein family.</text>
</comment>
<evidence type="ECO:0000256" key="1">
    <source>
        <dbReference type="ARBA" id="ARBA00022500"/>
    </source>
</evidence>
<proteinExistence type="inferred from homology"/>
<dbReference type="CDD" id="cd12912">
    <property type="entry name" value="PDC2_MCP_like"/>
    <property type="match status" value="1"/>
</dbReference>
<dbReference type="InterPro" id="IPR033462">
    <property type="entry name" value="Cache_3-Cache_2"/>
</dbReference>
<feature type="transmembrane region" description="Helical" evidence="5">
    <location>
        <begin position="314"/>
        <end position="334"/>
    </location>
</feature>
<dbReference type="GO" id="GO:0007165">
    <property type="term" value="P:signal transduction"/>
    <property type="evidence" value="ECO:0007669"/>
    <property type="project" value="UniProtKB-KW"/>
</dbReference>
<dbReference type="GO" id="GO:0005886">
    <property type="term" value="C:plasma membrane"/>
    <property type="evidence" value="ECO:0007669"/>
    <property type="project" value="TreeGrafter"/>
</dbReference>
<dbReference type="Pfam" id="PF17201">
    <property type="entry name" value="Cache_3-Cache_2"/>
    <property type="match status" value="1"/>
</dbReference>
<keyword evidence="5" id="KW-1133">Transmembrane helix</keyword>
<evidence type="ECO:0000256" key="3">
    <source>
        <dbReference type="PROSITE-ProRule" id="PRU00284"/>
    </source>
</evidence>
<dbReference type="GO" id="GO:0006935">
    <property type="term" value="P:chemotaxis"/>
    <property type="evidence" value="ECO:0007669"/>
    <property type="project" value="UniProtKB-KW"/>
</dbReference>
<keyword evidence="5" id="KW-0472">Membrane</keyword>
<dbReference type="SMART" id="SM00283">
    <property type="entry name" value="MA"/>
    <property type="match status" value="1"/>
</dbReference>
<evidence type="ECO:0000256" key="5">
    <source>
        <dbReference type="SAM" id="Phobius"/>
    </source>
</evidence>
<protein>
    <recommendedName>
        <fullName evidence="6">Methyl-accepting transducer domain-containing protein</fullName>
    </recommendedName>
</protein>
<dbReference type="RefSeq" id="WP_138151546.1">
    <property type="nucleotide sequence ID" value="NZ_VANU01000001.1"/>
</dbReference>
<evidence type="ECO:0000256" key="2">
    <source>
        <dbReference type="ARBA" id="ARBA00029447"/>
    </source>
</evidence>
<dbReference type="SUPFAM" id="SSF58104">
    <property type="entry name" value="Methyl-accepting chemotaxis protein (MCP) signaling domain"/>
    <property type="match status" value="1"/>
</dbReference>
<keyword evidence="5" id="KW-0812">Transmembrane</keyword>
<dbReference type="PROSITE" id="PS50111">
    <property type="entry name" value="CHEMOTAXIS_TRANSDUC_2"/>
    <property type="match status" value="1"/>
</dbReference>
<sequence length="745" mass="83186">MFNTINKKFLLAFGVTILILMTIFAVILINLVNKNLILELEKNLQTQTQSYYKTVELYNDTLEKNSITLINIFEKSFRKLQIKGDLTTKINGVAVKNIYNGFASLNNNFHPVDLFTEQTQAVASVYVKENDSFISVTSSLIRKNGERDLLHKITPDSKIYKSLEKNEKYISLENFEGESYISAYKPIEQKGEIVGALFVGYKFTDGLIAVEKKLKEVVIGKTGFIYILDEKGKLIVHKTLEGKNVSNFKDKDGNFYIKEILEKNEGVIHYDMLENNKSREKIAAFKKYDKWGWTIVLSSYEDEFLDISKKVGNLFIIGSIILTIIFLSIVFVLVNKLIANPLEKFESGLLNFFKFVNKESKDAQLIEINSNDEIGTMAKVINENINFSKKAINEDIVLINEVKTIIEEVNKGYLDKKINATTSTEMLNELKDLINEMLSNLKKFVGDDLNTLVAVLDSYGKRDFTKQLDKDKAGIIGKEISNMNNIITHMLVASQNDGITLEKTSKELSTNVSTLSANATNQAASLEEVAASITEVTENINNTSQKAQNMFNLSSTTKESSSKGKELASKTVSSMDEINEKVQTINESINIIDQIAFQTNILSLNAAVEAATAGEAGKGFAVVAQEVRNLAARSAEAASEIKQLVESATIQTQEGKTISSNMINGFEELEEKINETNQMINDVAYAAKEQTEVMLHISNTINNLDKFTQENAQVAEKTNEIARDTNSIASKVVQNASESDFIGKK</sequence>
<evidence type="ECO:0000313" key="7">
    <source>
        <dbReference type="EMBL" id="TLP41144.1"/>
    </source>
</evidence>
<feature type="region of interest" description="Disordered" evidence="4">
    <location>
        <begin position="553"/>
        <end position="572"/>
    </location>
</feature>
<dbReference type="InterPro" id="IPR029151">
    <property type="entry name" value="Sensor-like_sf"/>
</dbReference>
<comment type="caution">
    <text evidence="7">The sequence shown here is derived from an EMBL/GenBank/DDBJ whole genome shotgun (WGS) entry which is preliminary data.</text>
</comment>
<keyword evidence="1" id="KW-0145">Chemotaxis</keyword>
<dbReference type="PANTHER" id="PTHR43531:SF11">
    <property type="entry name" value="METHYL-ACCEPTING CHEMOTAXIS PROTEIN 3"/>
    <property type="match status" value="1"/>
</dbReference>
<gene>
    <name evidence="7" type="ORF">FDK22_03730</name>
</gene>
<reference evidence="7 8" key="1">
    <citation type="submission" date="2019-05" db="EMBL/GenBank/DDBJ databases">
        <title>Arcobacter sp. nov., isolated from sea sediment.</title>
        <authorList>
            <person name="Kim W."/>
        </authorList>
    </citation>
    <scope>NUCLEOTIDE SEQUENCE [LARGE SCALE GENOMIC DNA]</scope>
    <source>
        <strain evidence="7 8">CAU 1517</strain>
    </source>
</reference>
<evidence type="ECO:0000256" key="4">
    <source>
        <dbReference type="SAM" id="MobiDB-lite"/>
    </source>
</evidence>
<dbReference type="Gene3D" id="1.10.287.950">
    <property type="entry name" value="Methyl-accepting chemotaxis protein"/>
    <property type="match status" value="1"/>
</dbReference>
<dbReference type="AlphaFoldDB" id="A0A5R8Y4T5"/>
<feature type="domain" description="Methyl-accepting transducer" evidence="6">
    <location>
        <begin position="497"/>
        <end position="726"/>
    </location>
</feature>